<reference evidence="2" key="1">
    <citation type="submission" date="2021-01" db="EMBL/GenBank/DDBJ databases">
        <authorList>
            <person name="Corre E."/>
            <person name="Pelletier E."/>
            <person name="Niang G."/>
            <person name="Scheremetjew M."/>
            <person name="Finn R."/>
            <person name="Kale V."/>
            <person name="Holt S."/>
            <person name="Cochrane G."/>
            <person name="Meng A."/>
            <person name="Brown T."/>
            <person name="Cohen L."/>
        </authorList>
    </citation>
    <scope>NUCLEOTIDE SEQUENCE</scope>
    <source>
        <strain evidence="2">CCMP281</strain>
    </source>
</reference>
<evidence type="ECO:0000313" key="2">
    <source>
        <dbReference type="EMBL" id="CAE0112327.1"/>
    </source>
</evidence>
<organism evidence="2">
    <name type="scientific">Haptolina ericina</name>
    <dbReference type="NCBI Taxonomy" id="156174"/>
    <lineage>
        <taxon>Eukaryota</taxon>
        <taxon>Haptista</taxon>
        <taxon>Haptophyta</taxon>
        <taxon>Prymnesiophyceae</taxon>
        <taxon>Prymnesiales</taxon>
        <taxon>Prymnesiaceae</taxon>
        <taxon>Haptolina</taxon>
    </lineage>
</organism>
<name>A0A7S3AQQ3_9EUKA</name>
<evidence type="ECO:0000256" key="1">
    <source>
        <dbReference type="SAM" id="MobiDB-lite"/>
    </source>
</evidence>
<feature type="region of interest" description="Disordered" evidence="1">
    <location>
        <begin position="270"/>
        <end position="293"/>
    </location>
</feature>
<dbReference type="EMBL" id="HBHX01023373">
    <property type="protein sequence ID" value="CAE0112327.1"/>
    <property type="molecule type" value="Transcribed_RNA"/>
</dbReference>
<protein>
    <submittedName>
        <fullName evidence="2">Uncharacterized protein</fullName>
    </submittedName>
</protein>
<gene>
    <name evidence="2" type="ORF">HERI1096_LOCUS12987</name>
</gene>
<accession>A0A7S3AQQ3</accession>
<sequence>MSERRLVLMEKESNPSYFDGFWMVPRPLLDDFSDAIDRFYREKWRRERKLPWPPEWGFFPWLRSSARMPWAYLPVPAVLVRQGDVLDCWRLERKEKQETIFDIAGTSWGRGPGGRLLTFRQKCEQFAEKHFHPPRRNHGIHPGGFHGASTPSTRFSTRASTRALPTLPAAKGSMSYLKSGVAGSCWAHSSWTKTYINVPTPLNATSRCTVRFMTLQEAERACCSTRRCEAIAEDNGILCRHRRHVFELRSGMEQVRALLPSFEKVRALLPSKRMRKPDKSTGKRSADASTVRDMQPYAAARAAKATAKIDKATAKANRRMGFG</sequence>
<feature type="compositionally biased region" description="Basic and acidic residues" evidence="1">
    <location>
        <begin position="277"/>
        <end position="286"/>
    </location>
</feature>
<proteinExistence type="predicted"/>
<dbReference type="AlphaFoldDB" id="A0A7S3AQQ3"/>